<keyword evidence="2 7" id="KW-0479">Metal-binding</keyword>
<protein>
    <recommendedName>
        <fullName evidence="1 7">Imidazolonepropionase</fullName>
        <ecNumber evidence="1 7">3.5.2.7</ecNumber>
    </recommendedName>
    <alternativeName>
        <fullName evidence="7">Imidazolone-5-propionate hydrolase</fullName>
    </alternativeName>
</protein>
<feature type="binding site" evidence="7">
    <location>
        <position position="323"/>
    </location>
    <ligand>
        <name>Fe(3+)</name>
        <dbReference type="ChEBI" id="CHEBI:29034"/>
    </ligand>
</feature>
<feature type="binding site" evidence="7">
    <location>
        <position position="248"/>
    </location>
    <ligand>
        <name>Fe(3+)</name>
        <dbReference type="ChEBI" id="CHEBI:29034"/>
    </ligand>
</feature>
<feature type="binding site" evidence="7">
    <location>
        <position position="248"/>
    </location>
    <ligand>
        <name>Zn(2+)</name>
        <dbReference type="ChEBI" id="CHEBI:29105"/>
    </ligand>
</feature>
<comment type="pathway">
    <text evidence="7">Amino-acid degradation; L-histidine degradation into L-glutamate; N-formimidoyl-L-glutamate from L-histidine: step 3/3.</text>
</comment>
<dbReference type="SUPFAM" id="SSF51338">
    <property type="entry name" value="Composite domain of metallo-dependent hydrolases"/>
    <property type="match status" value="1"/>
</dbReference>
<comment type="catalytic activity">
    <reaction evidence="7">
        <text>4-imidazolone-5-propanoate + H2O = N-formimidoyl-L-glutamate</text>
        <dbReference type="Rhea" id="RHEA:23660"/>
        <dbReference type="ChEBI" id="CHEBI:15377"/>
        <dbReference type="ChEBI" id="CHEBI:58928"/>
        <dbReference type="ChEBI" id="CHEBI:77893"/>
        <dbReference type="EC" id="3.5.2.7"/>
    </reaction>
</comment>
<accession>A0ABU3R2G8</accession>
<dbReference type="EMBL" id="JAWCUA010000010">
    <property type="protein sequence ID" value="MDU0113853.1"/>
    <property type="molecule type" value="Genomic_DNA"/>
</dbReference>
<feature type="binding site" evidence="7">
    <location>
        <position position="87"/>
    </location>
    <ligand>
        <name>4-imidazolone-5-propanoate</name>
        <dbReference type="ChEBI" id="CHEBI:77893"/>
    </ligand>
</feature>
<comment type="caution">
    <text evidence="9">The sequence shown here is derived from an EMBL/GenBank/DDBJ whole genome shotgun (WGS) entry which is preliminary data.</text>
</comment>
<dbReference type="PANTHER" id="PTHR42752:SF1">
    <property type="entry name" value="IMIDAZOLONEPROPIONASE-RELATED"/>
    <property type="match status" value="1"/>
</dbReference>
<keyword evidence="3 7" id="KW-0378">Hydrolase</keyword>
<dbReference type="EC" id="3.5.2.7" evidence="1 7"/>
<keyword evidence="6 7" id="KW-0408">Iron</keyword>
<feature type="binding site" evidence="7">
    <location>
        <position position="325"/>
    </location>
    <ligand>
        <name>N-formimidoyl-L-glutamate</name>
        <dbReference type="ChEBI" id="CHEBI:58928"/>
    </ligand>
</feature>
<name>A0ABU3R2G8_9GAMM</name>
<comment type="cofactor">
    <cofactor evidence="7">
        <name>Zn(2+)</name>
        <dbReference type="ChEBI" id="CHEBI:29105"/>
    </cofactor>
    <cofactor evidence="7">
        <name>Fe(3+)</name>
        <dbReference type="ChEBI" id="CHEBI:29034"/>
    </cofactor>
    <text evidence="7">Binds 1 zinc or iron ion per subunit.</text>
</comment>
<feature type="binding site" evidence="7">
    <location>
        <position position="150"/>
    </location>
    <ligand>
        <name>4-imidazolone-5-propanoate</name>
        <dbReference type="ChEBI" id="CHEBI:77893"/>
    </ligand>
</feature>
<evidence type="ECO:0000259" key="8">
    <source>
        <dbReference type="Pfam" id="PF01979"/>
    </source>
</evidence>
<feature type="domain" description="Amidohydrolase-related" evidence="8">
    <location>
        <begin position="69"/>
        <end position="407"/>
    </location>
</feature>
<evidence type="ECO:0000256" key="1">
    <source>
        <dbReference type="ARBA" id="ARBA00012864"/>
    </source>
</evidence>
<feature type="binding site" evidence="7">
    <location>
        <position position="327"/>
    </location>
    <ligand>
        <name>N-formimidoyl-L-glutamate</name>
        <dbReference type="ChEBI" id="CHEBI:58928"/>
    </ligand>
</feature>
<evidence type="ECO:0000256" key="6">
    <source>
        <dbReference type="ARBA" id="ARBA00023004"/>
    </source>
</evidence>
<feature type="binding site" evidence="7">
    <location>
        <position position="78"/>
    </location>
    <ligand>
        <name>Zn(2+)</name>
        <dbReference type="ChEBI" id="CHEBI:29105"/>
    </ligand>
</feature>
<evidence type="ECO:0000256" key="2">
    <source>
        <dbReference type="ARBA" id="ARBA00022723"/>
    </source>
</evidence>
<feature type="binding site" evidence="7">
    <location>
        <position position="78"/>
    </location>
    <ligand>
        <name>Fe(3+)</name>
        <dbReference type="ChEBI" id="CHEBI:29034"/>
    </ligand>
</feature>
<dbReference type="HAMAP" id="MF_00372">
    <property type="entry name" value="HutI"/>
    <property type="match status" value="1"/>
</dbReference>
<feature type="binding site" evidence="7">
    <location>
        <position position="80"/>
    </location>
    <ligand>
        <name>Fe(3+)</name>
        <dbReference type="ChEBI" id="CHEBI:29034"/>
    </ligand>
</feature>
<evidence type="ECO:0000256" key="5">
    <source>
        <dbReference type="ARBA" id="ARBA00022833"/>
    </source>
</evidence>
<comment type="function">
    <text evidence="7">Catalyzes the hydrolytic cleavage of the carbon-nitrogen bond in imidazolone-5-propanoate to yield N-formimidoyl-L-glutamate. It is the third step in the universal histidine degradation pathway.</text>
</comment>
<proteinExistence type="inferred from homology"/>
<dbReference type="InterPro" id="IPR006680">
    <property type="entry name" value="Amidohydro-rel"/>
</dbReference>
<keyword evidence="7" id="KW-0963">Cytoplasm</keyword>
<evidence type="ECO:0000256" key="4">
    <source>
        <dbReference type="ARBA" id="ARBA00022808"/>
    </source>
</evidence>
<keyword evidence="5 7" id="KW-0862">Zinc</keyword>
<dbReference type="InterPro" id="IPR005920">
    <property type="entry name" value="HutI"/>
</dbReference>
<dbReference type="PANTHER" id="PTHR42752">
    <property type="entry name" value="IMIDAZOLONEPROPIONASE"/>
    <property type="match status" value="1"/>
</dbReference>
<feature type="binding site" evidence="7">
    <location>
        <position position="183"/>
    </location>
    <ligand>
        <name>4-imidazolone-5-propanoate</name>
        <dbReference type="ChEBI" id="CHEBI:77893"/>
    </ligand>
</feature>
<dbReference type="Gene3D" id="3.20.20.140">
    <property type="entry name" value="Metal-dependent hydrolases"/>
    <property type="match status" value="1"/>
</dbReference>
<dbReference type="GO" id="GO:0050480">
    <property type="term" value="F:imidazolonepropionase activity"/>
    <property type="evidence" value="ECO:0007669"/>
    <property type="project" value="UniProtKB-EC"/>
</dbReference>
<feature type="binding site" evidence="7">
    <location>
        <position position="251"/>
    </location>
    <ligand>
        <name>4-imidazolone-5-propanoate</name>
        <dbReference type="ChEBI" id="CHEBI:77893"/>
    </ligand>
</feature>
<dbReference type="InterPro" id="IPR032466">
    <property type="entry name" value="Metal_Hydrolase"/>
</dbReference>
<dbReference type="InterPro" id="IPR011059">
    <property type="entry name" value="Metal-dep_hydrolase_composite"/>
</dbReference>
<comment type="similarity">
    <text evidence="7">Belongs to the metallo-dependent hydrolases superfamily. HutI family.</text>
</comment>
<evidence type="ECO:0000256" key="7">
    <source>
        <dbReference type="HAMAP-Rule" id="MF_00372"/>
    </source>
</evidence>
<dbReference type="CDD" id="cd01296">
    <property type="entry name" value="Imidazolone-5PH"/>
    <property type="match status" value="1"/>
</dbReference>
<keyword evidence="4 7" id="KW-0369">Histidine metabolism</keyword>
<feature type="binding site" evidence="7">
    <location>
        <position position="323"/>
    </location>
    <ligand>
        <name>Zn(2+)</name>
        <dbReference type="ChEBI" id="CHEBI:29105"/>
    </ligand>
</feature>
<gene>
    <name evidence="7 9" type="primary">hutI</name>
    <name evidence="9" type="ORF">RT723_12765</name>
</gene>
<dbReference type="Pfam" id="PF01979">
    <property type="entry name" value="Amidohydro_1"/>
    <property type="match status" value="1"/>
</dbReference>
<evidence type="ECO:0000313" key="9">
    <source>
        <dbReference type="EMBL" id="MDU0113853.1"/>
    </source>
</evidence>
<keyword evidence="10" id="KW-1185">Reference proteome</keyword>
<evidence type="ECO:0000256" key="3">
    <source>
        <dbReference type="ARBA" id="ARBA00022801"/>
    </source>
</evidence>
<dbReference type="Proteomes" id="UP001257914">
    <property type="component" value="Unassembled WGS sequence"/>
</dbReference>
<feature type="binding site" evidence="7">
    <location>
        <position position="328"/>
    </location>
    <ligand>
        <name>4-imidazolone-5-propanoate</name>
        <dbReference type="ChEBI" id="CHEBI:77893"/>
    </ligand>
</feature>
<sequence length="412" mass="44555">MSLKEAMQVVDLVINNVHVMTMSSTVDNAYGLIQDGLVAIHNQNIVWVGEQNQAPNFQAVETVNGQGKYLSPGLIDCHTHLVFAGNRANEFEQRLTGVSYEEIAKQGGGIISTVKATRAATEQELLDLAIKRATQLMSEGVTSLEIKSGYGLDTDTEIKMLKVARKVGEQLPINVKTTFLGAHAIPPEFKDNADGYIDLLVNETLPLVADLGLADAVDGFCENIGFSPIQMSKLFDKANTLNLPVKLHAEQLSDLSGAELVANYHGLSADHLEYLSDNSIKAMQQNNTVAVLLPGAFYTLSETKLPPINQLRQANVPIAIGSDYNPGSSPLCSLKLMLHMACTQFKLTPEETVLGVTKNAALALGLNNKGTIEQGQSADLCLWDIQHPAELAYTFGVNPLLTSWVEGKKISL</sequence>
<reference evidence="9 10" key="1">
    <citation type="submission" date="2023-10" db="EMBL/GenBank/DDBJ databases">
        <title>Psychrosphaera aquimaarina strain SW33 isolated from seawater.</title>
        <authorList>
            <person name="Bayburt H."/>
            <person name="Kim J.M."/>
            <person name="Choi B.J."/>
            <person name="Jeon C.O."/>
        </authorList>
    </citation>
    <scope>NUCLEOTIDE SEQUENCE [LARGE SCALE GENOMIC DNA]</scope>
    <source>
        <strain evidence="9 10">KCTC 52743</strain>
    </source>
</reference>
<dbReference type="NCBIfam" id="TIGR01224">
    <property type="entry name" value="hutI"/>
    <property type="match status" value="1"/>
</dbReference>
<feature type="binding site" evidence="7">
    <location>
        <position position="150"/>
    </location>
    <ligand>
        <name>N-formimidoyl-L-glutamate</name>
        <dbReference type="ChEBI" id="CHEBI:58928"/>
    </ligand>
</feature>
<dbReference type="SUPFAM" id="SSF51556">
    <property type="entry name" value="Metallo-dependent hydrolases"/>
    <property type="match status" value="1"/>
</dbReference>
<feature type="binding site" evidence="7">
    <location>
        <position position="80"/>
    </location>
    <ligand>
        <name>Zn(2+)</name>
        <dbReference type="ChEBI" id="CHEBI:29105"/>
    </ligand>
</feature>
<dbReference type="Gene3D" id="2.30.40.10">
    <property type="entry name" value="Urease, subunit C, domain 1"/>
    <property type="match status" value="1"/>
</dbReference>
<dbReference type="RefSeq" id="WP_315947449.1">
    <property type="nucleotide sequence ID" value="NZ_JAWCUA010000010.1"/>
</dbReference>
<evidence type="ECO:0000313" key="10">
    <source>
        <dbReference type="Proteomes" id="UP001257914"/>
    </source>
</evidence>
<organism evidence="9 10">
    <name type="scientific">Psychrosphaera aquimarina</name>
    <dbReference type="NCBI Taxonomy" id="2044854"/>
    <lineage>
        <taxon>Bacteria</taxon>
        <taxon>Pseudomonadati</taxon>
        <taxon>Pseudomonadota</taxon>
        <taxon>Gammaproteobacteria</taxon>
        <taxon>Alteromonadales</taxon>
        <taxon>Pseudoalteromonadaceae</taxon>
        <taxon>Psychrosphaera</taxon>
    </lineage>
</organism>
<comment type="subcellular location">
    <subcellularLocation>
        <location evidence="7">Cytoplasm</location>
    </subcellularLocation>
</comment>